<sequence length="101" mass="10201">MTARSNSRLTLGAAIVGAGYGTVLSYPGTVTGVGIGCDAADHHDADIRNAGVGQVRHLRSNDWSIDRGVVNARCQSLGMDSVVDGGCADRAAGSGAGRRAC</sequence>
<dbReference type="AlphaFoldDB" id="A0A7I7SPW1"/>
<name>A0A7I7SPW1_9MYCO</name>
<gene>
    <name evidence="1" type="ORF">MSAR_19290</name>
</gene>
<organism evidence="1 2">
    <name type="scientific">Mycolicibacterium sarraceniae</name>
    <dbReference type="NCBI Taxonomy" id="1534348"/>
    <lineage>
        <taxon>Bacteria</taxon>
        <taxon>Bacillati</taxon>
        <taxon>Actinomycetota</taxon>
        <taxon>Actinomycetes</taxon>
        <taxon>Mycobacteriales</taxon>
        <taxon>Mycobacteriaceae</taxon>
        <taxon>Mycolicibacterium</taxon>
    </lineage>
</organism>
<accession>A0A7I7SPW1</accession>
<reference evidence="1 2" key="1">
    <citation type="journal article" date="2019" name="Emerg. Microbes Infect.">
        <title>Comprehensive subspecies identification of 175 nontuberculous mycobacteria species based on 7547 genomic profiles.</title>
        <authorList>
            <person name="Matsumoto Y."/>
            <person name="Kinjo T."/>
            <person name="Motooka D."/>
            <person name="Nabeya D."/>
            <person name="Jung N."/>
            <person name="Uechi K."/>
            <person name="Horii T."/>
            <person name="Iida T."/>
            <person name="Fujita J."/>
            <person name="Nakamura S."/>
        </authorList>
    </citation>
    <scope>NUCLEOTIDE SEQUENCE [LARGE SCALE GENOMIC DNA]</scope>
    <source>
        <strain evidence="1 2">JCM 30395</strain>
    </source>
</reference>
<dbReference type="KEGG" id="msar:MSAR_19290"/>
<dbReference type="Proteomes" id="UP000466445">
    <property type="component" value="Chromosome"/>
</dbReference>
<proteinExistence type="predicted"/>
<keyword evidence="2" id="KW-1185">Reference proteome</keyword>
<protein>
    <submittedName>
        <fullName evidence="1">Uncharacterized protein</fullName>
    </submittedName>
</protein>
<evidence type="ECO:0000313" key="1">
    <source>
        <dbReference type="EMBL" id="BBY58793.1"/>
    </source>
</evidence>
<dbReference type="EMBL" id="AP022595">
    <property type="protein sequence ID" value="BBY58793.1"/>
    <property type="molecule type" value="Genomic_DNA"/>
</dbReference>
<evidence type="ECO:0000313" key="2">
    <source>
        <dbReference type="Proteomes" id="UP000466445"/>
    </source>
</evidence>